<evidence type="ECO:0000259" key="2">
    <source>
        <dbReference type="PROSITE" id="PS51186"/>
    </source>
</evidence>
<sequence length="198" mass="22309">MTLANPALSIRVADECFEDYILNSEFTFTVSGFALAQVGQSVECWKIEPVEPYSKNYGIDSQEFCDYRDAADSTVLVAWLEDRAVGHVVLSKHWNGFAHVDELAVDISARRNGVARALLDVAQFWSRKQDLPGIMLETQNNNLAACKLYERCGFVVGGVDHMRYRGIDPQTREAAIFWYLLFNDAVTDVDISNDQRST</sequence>
<dbReference type="PANTHER" id="PTHR13947">
    <property type="entry name" value="GNAT FAMILY N-ACETYLTRANSFERASE"/>
    <property type="match status" value="1"/>
</dbReference>
<proteinExistence type="predicted"/>
<dbReference type="SUPFAM" id="SSF55729">
    <property type="entry name" value="Acyl-CoA N-acyltransferases (Nat)"/>
    <property type="match status" value="1"/>
</dbReference>
<dbReference type="InterPro" id="IPR008125">
    <property type="entry name" value="Streptothricin_AcTrfase"/>
</dbReference>
<feature type="domain" description="N-acetyltransferase" evidence="2">
    <location>
        <begin position="31"/>
        <end position="183"/>
    </location>
</feature>
<organism evidence="3 4">
    <name type="scientific">Pseudomonas syringae</name>
    <dbReference type="NCBI Taxonomy" id="317"/>
    <lineage>
        <taxon>Bacteria</taxon>
        <taxon>Pseudomonadati</taxon>
        <taxon>Pseudomonadota</taxon>
        <taxon>Gammaproteobacteria</taxon>
        <taxon>Pseudomonadales</taxon>
        <taxon>Pseudomonadaceae</taxon>
        <taxon>Pseudomonas</taxon>
    </lineage>
</organism>
<evidence type="ECO:0000313" key="3">
    <source>
        <dbReference type="EMBL" id="KFE51882.1"/>
    </source>
</evidence>
<protein>
    <submittedName>
        <fullName evidence="3">GNAT family acetyltransferase</fullName>
    </submittedName>
</protein>
<dbReference type="InterPro" id="IPR050769">
    <property type="entry name" value="NAT_camello-type"/>
</dbReference>
<dbReference type="PANTHER" id="PTHR13947:SF37">
    <property type="entry name" value="LD18367P"/>
    <property type="match status" value="1"/>
</dbReference>
<dbReference type="InterPro" id="IPR000182">
    <property type="entry name" value="GNAT_dom"/>
</dbReference>
<dbReference type="EMBL" id="JPQT01000100">
    <property type="protein sequence ID" value="KFE51882.1"/>
    <property type="molecule type" value="Genomic_DNA"/>
</dbReference>
<reference evidence="3 4" key="1">
    <citation type="submission" date="2014-07" db="EMBL/GenBank/DDBJ databases">
        <title>Draft Genome Sequences of Environmental Pseudomonas syringae strains.</title>
        <authorList>
            <person name="Baltrus D.A."/>
            <person name="Berge O."/>
            <person name="Morris C."/>
        </authorList>
    </citation>
    <scope>NUCLEOTIDE SEQUENCE [LARGE SCALE GENOMIC DNA]</scope>
    <source>
        <strain evidence="3 4">CEB003</strain>
    </source>
</reference>
<evidence type="ECO:0000313" key="4">
    <source>
        <dbReference type="Proteomes" id="UP000028643"/>
    </source>
</evidence>
<dbReference type="Gene3D" id="3.40.630.30">
    <property type="match status" value="1"/>
</dbReference>
<dbReference type="Proteomes" id="UP000028643">
    <property type="component" value="Unassembled WGS sequence"/>
</dbReference>
<dbReference type="GO" id="GO:0008080">
    <property type="term" value="F:N-acetyltransferase activity"/>
    <property type="evidence" value="ECO:0007669"/>
    <property type="project" value="InterPro"/>
</dbReference>
<accession>A0A085V8W9</accession>
<name>A0A085V8W9_PSESX</name>
<dbReference type="InterPro" id="IPR016181">
    <property type="entry name" value="Acyl_CoA_acyltransferase"/>
</dbReference>
<dbReference type="PROSITE" id="PS51186">
    <property type="entry name" value="GNAT"/>
    <property type="match status" value="1"/>
</dbReference>
<gene>
    <name evidence="3" type="ORF">IV02_10965</name>
</gene>
<dbReference type="PRINTS" id="PR01754">
    <property type="entry name" value="SACTRNSFRASE"/>
</dbReference>
<dbReference type="CDD" id="cd04301">
    <property type="entry name" value="NAT_SF"/>
    <property type="match status" value="1"/>
</dbReference>
<dbReference type="AlphaFoldDB" id="A0A085V8W9"/>
<evidence type="ECO:0000256" key="1">
    <source>
        <dbReference type="ARBA" id="ARBA00022679"/>
    </source>
</evidence>
<keyword evidence="1 3" id="KW-0808">Transferase</keyword>
<dbReference type="Pfam" id="PF00583">
    <property type="entry name" value="Acetyltransf_1"/>
    <property type="match status" value="1"/>
</dbReference>
<dbReference type="RefSeq" id="WP_047574581.1">
    <property type="nucleotide sequence ID" value="NZ_JPQT01000100.1"/>
</dbReference>
<dbReference type="PATRIC" id="fig|317.174.peg.2247"/>
<comment type="caution">
    <text evidence="3">The sequence shown here is derived from an EMBL/GenBank/DDBJ whole genome shotgun (WGS) entry which is preliminary data.</text>
</comment>